<dbReference type="SUPFAM" id="SSF48508">
    <property type="entry name" value="Nuclear receptor ligand-binding domain"/>
    <property type="match status" value="1"/>
</dbReference>
<name>A0ABD6EVR5_9BILA</name>
<dbReference type="PANTHER" id="PTHR46011">
    <property type="entry name" value="NUCLEAR HORMONE RECEPTOR FAMILY MEMBER NHR-86-RELATED"/>
    <property type="match status" value="1"/>
</dbReference>
<organism evidence="5 6">
    <name type="scientific">Gnathostoma spinigerum</name>
    <dbReference type="NCBI Taxonomy" id="75299"/>
    <lineage>
        <taxon>Eukaryota</taxon>
        <taxon>Metazoa</taxon>
        <taxon>Ecdysozoa</taxon>
        <taxon>Nematoda</taxon>
        <taxon>Chromadorea</taxon>
        <taxon>Rhabditida</taxon>
        <taxon>Spirurina</taxon>
        <taxon>Gnathostomatomorpha</taxon>
        <taxon>Gnathostomatoidea</taxon>
        <taxon>Gnathostomatidae</taxon>
        <taxon>Gnathostoma</taxon>
    </lineage>
</organism>
<evidence type="ECO:0000313" key="5">
    <source>
        <dbReference type="EMBL" id="MFH4980777.1"/>
    </source>
</evidence>
<evidence type="ECO:0000256" key="3">
    <source>
        <dbReference type="ARBA" id="ARBA00023170"/>
    </source>
</evidence>
<dbReference type="SMART" id="SM00430">
    <property type="entry name" value="HOLI"/>
    <property type="match status" value="1"/>
</dbReference>
<dbReference type="InterPro" id="IPR035500">
    <property type="entry name" value="NHR-like_dom_sf"/>
</dbReference>
<keyword evidence="2" id="KW-0804">Transcription</keyword>
<dbReference type="Gene3D" id="1.10.565.10">
    <property type="entry name" value="Retinoid X Receptor"/>
    <property type="match status" value="1"/>
</dbReference>
<sequence>MSSYSSAKKVCEMEVQLVTNIINDYFPPFKDLPFDEKVALFRNFLCHFSISDRAYQSYLIFGMNKSDDRLLMSDGGYIKTTELAMFYKDSATRNAEPEEAARIFLPAMTYIVNVILGHMKRISITDVEFMVVVAMFLWDDALSTISEQTQSIICDTRDKIFAELNSYYKSLGMTDQQAAVRMGNLLILLPKMQQSVKMYRENCELAELFNILEVDQCGRSFKPE</sequence>
<keyword evidence="3" id="KW-0675">Receptor</keyword>
<dbReference type="Proteomes" id="UP001608902">
    <property type="component" value="Unassembled WGS sequence"/>
</dbReference>
<dbReference type="Pfam" id="PF00104">
    <property type="entry name" value="Hormone_recep"/>
    <property type="match status" value="1"/>
</dbReference>
<keyword evidence="1" id="KW-0805">Transcription regulation</keyword>
<accession>A0ABD6EVR5</accession>
<reference evidence="5 6" key="1">
    <citation type="submission" date="2024-08" db="EMBL/GenBank/DDBJ databases">
        <title>Gnathostoma spinigerum genome.</title>
        <authorList>
            <person name="Gonzalez-Bertolin B."/>
            <person name="Monzon S."/>
            <person name="Zaballos A."/>
            <person name="Jimenez P."/>
            <person name="Dekumyoy P."/>
            <person name="Varona S."/>
            <person name="Cuesta I."/>
            <person name="Sumanam S."/>
            <person name="Adisakwattana P."/>
            <person name="Gasser R.B."/>
            <person name="Hernandez-Gonzalez A."/>
            <person name="Young N.D."/>
            <person name="Perteguer M.J."/>
        </authorList>
    </citation>
    <scope>NUCLEOTIDE SEQUENCE [LARGE SCALE GENOMIC DNA]</scope>
    <source>
        <strain evidence="5">AL3</strain>
        <tissue evidence="5">Liver</tissue>
    </source>
</reference>
<dbReference type="EMBL" id="JBGFUD010006063">
    <property type="protein sequence ID" value="MFH4980777.1"/>
    <property type="molecule type" value="Genomic_DNA"/>
</dbReference>
<keyword evidence="6" id="KW-1185">Reference proteome</keyword>
<dbReference type="PROSITE" id="PS51843">
    <property type="entry name" value="NR_LBD"/>
    <property type="match status" value="1"/>
</dbReference>
<dbReference type="InterPro" id="IPR000536">
    <property type="entry name" value="Nucl_hrmn_rcpt_lig-bd"/>
</dbReference>
<feature type="domain" description="NR LBD" evidence="4">
    <location>
        <begin position="1"/>
        <end position="224"/>
    </location>
</feature>
<evidence type="ECO:0000256" key="2">
    <source>
        <dbReference type="ARBA" id="ARBA00023163"/>
    </source>
</evidence>
<protein>
    <recommendedName>
        <fullName evidence="4">NR LBD domain-containing protein</fullName>
    </recommendedName>
</protein>
<evidence type="ECO:0000313" key="6">
    <source>
        <dbReference type="Proteomes" id="UP001608902"/>
    </source>
</evidence>
<evidence type="ECO:0000259" key="4">
    <source>
        <dbReference type="PROSITE" id="PS51843"/>
    </source>
</evidence>
<dbReference type="PANTHER" id="PTHR46011:SF6">
    <property type="entry name" value="HIGH ZINC ACTIVATED NUCLEAR RECEPTOR PROTEIN"/>
    <property type="match status" value="1"/>
</dbReference>
<comment type="caution">
    <text evidence="5">The sequence shown here is derived from an EMBL/GenBank/DDBJ whole genome shotgun (WGS) entry which is preliminary data.</text>
</comment>
<gene>
    <name evidence="5" type="ORF">AB6A40_007486</name>
</gene>
<evidence type="ECO:0000256" key="1">
    <source>
        <dbReference type="ARBA" id="ARBA00023015"/>
    </source>
</evidence>
<dbReference type="AlphaFoldDB" id="A0ABD6EVR5"/>
<proteinExistence type="predicted"/>